<evidence type="ECO:0000256" key="7">
    <source>
        <dbReference type="ARBA" id="ARBA00048224"/>
    </source>
</evidence>
<comment type="cofactor">
    <cofactor evidence="1">
        <name>FAD</name>
        <dbReference type="ChEBI" id="CHEBI:57692"/>
    </cofactor>
</comment>
<dbReference type="InterPro" id="IPR016169">
    <property type="entry name" value="FAD-bd_PCMH_sub2"/>
</dbReference>
<dbReference type="Gene3D" id="3.30.465.10">
    <property type="match status" value="1"/>
</dbReference>
<comment type="similarity">
    <text evidence="2">Belongs to the oxygen-dependent FAD-linked oxidoreductase family.</text>
</comment>
<dbReference type="EMBL" id="AB740037">
    <property type="protein sequence ID" value="BAM74649.1"/>
    <property type="molecule type" value="mRNA"/>
</dbReference>
<dbReference type="SUPFAM" id="SSF55103">
    <property type="entry name" value="FAD-linked oxidases, C-terminal domain"/>
    <property type="match status" value="1"/>
</dbReference>
<dbReference type="PROSITE" id="PS51387">
    <property type="entry name" value="FAD_PCMH"/>
    <property type="match status" value="1"/>
</dbReference>
<evidence type="ECO:0000256" key="6">
    <source>
        <dbReference type="ARBA" id="ARBA00023002"/>
    </source>
</evidence>
<dbReference type="Pfam" id="PF09265">
    <property type="entry name" value="Cytokin-bind"/>
    <property type="match status" value="1"/>
</dbReference>
<dbReference type="InterPro" id="IPR050432">
    <property type="entry name" value="FAD-linked_Oxidoreductases_BP"/>
</dbReference>
<evidence type="ECO:0000256" key="2">
    <source>
        <dbReference type="ARBA" id="ARBA00005466"/>
    </source>
</evidence>
<dbReference type="InterPro" id="IPR016170">
    <property type="entry name" value="Cytok_DH_C_sf"/>
</dbReference>
<keyword evidence="5" id="KW-0274">FAD</keyword>
<evidence type="ECO:0000256" key="4">
    <source>
        <dbReference type="ARBA" id="ARBA00022630"/>
    </source>
</evidence>
<dbReference type="EC" id="1.5.99.12" evidence="3"/>
<comment type="catalytic activity">
    <reaction evidence="7">
        <text>N(6)-dimethylallyladenine + A + H2O = 3-methyl-2-butenal + adenine + AH2</text>
        <dbReference type="Rhea" id="RHEA:13625"/>
        <dbReference type="ChEBI" id="CHEBI:13193"/>
        <dbReference type="ChEBI" id="CHEBI:15377"/>
        <dbReference type="ChEBI" id="CHEBI:15825"/>
        <dbReference type="ChEBI" id="CHEBI:16708"/>
        <dbReference type="ChEBI" id="CHEBI:17499"/>
        <dbReference type="ChEBI" id="CHEBI:17660"/>
        <dbReference type="EC" id="1.5.99.12"/>
    </reaction>
</comment>
<keyword evidence="6" id="KW-0560">Oxidoreductase</keyword>
<dbReference type="PANTHER" id="PTHR13878:SF112">
    <property type="entry name" value="CYTOKININ DEHYDROGENASE 7"/>
    <property type="match status" value="1"/>
</dbReference>
<organism evidence="9">
    <name type="scientific">Torenia fournieri</name>
    <name type="common">wishbone flower</name>
    <dbReference type="NCBI Taxonomy" id="68875"/>
    <lineage>
        <taxon>Eukaryota</taxon>
        <taxon>Viridiplantae</taxon>
        <taxon>Streptophyta</taxon>
        <taxon>Embryophyta</taxon>
        <taxon>Tracheophyta</taxon>
        <taxon>Spermatophyta</taxon>
        <taxon>Magnoliopsida</taxon>
        <taxon>eudicotyledons</taxon>
        <taxon>Gunneridae</taxon>
        <taxon>Pentapetalae</taxon>
        <taxon>asterids</taxon>
        <taxon>lamiids</taxon>
        <taxon>Lamiales</taxon>
        <taxon>Linderniaceae</taxon>
        <taxon>Torenia</taxon>
    </lineage>
</organism>
<protein>
    <recommendedName>
        <fullName evidence="3">cytokinin dehydrogenase</fullName>
        <ecNumber evidence="3">1.5.99.12</ecNumber>
    </recommendedName>
</protein>
<accession>L8AYN2</accession>
<dbReference type="InterPro" id="IPR036318">
    <property type="entry name" value="FAD-bd_PCMH-like_sf"/>
</dbReference>
<feature type="domain" description="FAD-binding PCMH-type" evidence="8">
    <location>
        <begin position="53"/>
        <end position="229"/>
    </location>
</feature>
<dbReference type="Gene3D" id="3.40.462.10">
    <property type="entry name" value="FAD-linked oxidases, C-terminal domain"/>
    <property type="match status" value="1"/>
</dbReference>
<evidence type="ECO:0000256" key="1">
    <source>
        <dbReference type="ARBA" id="ARBA00001974"/>
    </source>
</evidence>
<evidence type="ECO:0000313" key="9">
    <source>
        <dbReference type="EMBL" id="BAM74649.1"/>
    </source>
</evidence>
<sequence>MIAYIERFLHESDVDPTTGDSNDDVLPLLNGFDCHVISTEFSSSTDRDFGGMQRSKPIAVVKPSTADDVARVVRLASQTPHLTVAARGNGHSVNGQAMAHRGLVLDMKSLDFPTLIHVDVDSLQADVSGGALWEDVLLNCVRGYGLAPRSWTDYLGLTVGGTLSNAGVSGQTFLYGPQTENVTELEVVTGNGDVSVCSKSQNSELFFSVLGGLGQFGVITRARVLLQPAPHMVRWIRVVYSDFSDFTRDSEALVTTGDTFDYVEGFVFVNGDDPVNGWPSVPLDPDQVLDPTRIQSSAGPVLYCLEVALHYNNEDPTFAVEERVDKLLGRLRFVEGLRFEVDMAYTEFLLRVKRAEQHARANGTWDAPHPWLNLFVSKNDIIHFDRLVFKNILRRGVGGPMLVYPLLRSKWDSRNSTVVPESSEIFYLVALLRFCLPYPKGLSVEEMVMQNQELVRICTENGFDFKLYLPHYSSSEGWKKHFGNKWTRFLERKARFDPTAILAPGQEIFSRNWKKA</sequence>
<dbReference type="InterPro" id="IPR016166">
    <property type="entry name" value="FAD-bd_PCMH"/>
</dbReference>
<gene>
    <name evidence="9" type="primary">TfCKX3</name>
</gene>
<dbReference type="Gene3D" id="3.30.43.10">
    <property type="entry name" value="Uridine Diphospho-n-acetylenolpyruvylglucosamine Reductase, domain 2"/>
    <property type="match status" value="1"/>
</dbReference>
<dbReference type="GO" id="GO:0009690">
    <property type="term" value="P:cytokinin metabolic process"/>
    <property type="evidence" value="ECO:0007669"/>
    <property type="project" value="InterPro"/>
</dbReference>
<evidence type="ECO:0000259" key="8">
    <source>
        <dbReference type="PROSITE" id="PS51387"/>
    </source>
</evidence>
<keyword evidence="4" id="KW-0285">Flavoprotein</keyword>
<evidence type="ECO:0000256" key="5">
    <source>
        <dbReference type="ARBA" id="ARBA00022827"/>
    </source>
</evidence>
<reference evidence="9" key="1">
    <citation type="submission" date="2012-08" db="EMBL/GenBank/DDBJ databases">
        <title>Localized high expression of type-A response regulator and cytokinin oxidase/dehydrogenase genes in relation to forchlorfenuron-induced changes of flower morphology in Torenia fournieri Lind.</title>
        <authorList>
            <person name="Niki T."/>
            <person name="Mahesumu T."/>
            <person name="Niki T."/>
            <person name="Nishijima T."/>
        </authorList>
    </citation>
    <scope>NUCLEOTIDE SEQUENCE</scope>
</reference>
<dbReference type="InterPro" id="IPR016164">
    <property type="entry name" value="FAD-linked_Oxase-like_C"/>
</dbReference>
<dbReference type="Pfam" id="PF01565">
    <property type="entry name" value="FAD_binding_4"/>
    <property type="match status" value="1"/>
</dbReference>
<dbReference type="GO" id="GO:0019139">
    <property type="term" value="F:cytokinin dehydrogenase activity"/>
    <property type="evidence" value="ECO:0007669"/>
    <property type="project" value="UniProtKB-EC"/>
</dbReference>
<dbReference type="InterPro" id="IPR006094">
    <property type="entry name" value="Oxid_FAD_bind_N"/>
</dbReference>
<dbReference type="PANTHER" id="PTHR13878">
    <property type="entry name" value="GULONOLACTONE OXIDASE"/>
    <property type="match status" value="1"/>
</dbReference>
<evidence type="ECO:0000256" key="3">
    <source>
        <dbReference type="ARBA" id="ARBA00011928"/>
    </source>
</evidence>
<name>L8AYN2_9LAMI</name>
<dbReference type="GO" id="GO:0071949">
    <property type="term" value="F:FAD binding"/>
    <property type="evidence" value="ECO:0007669"/>
    <property type="project" value="InterPro"/>
</dbReference>
<dbReference type="AlphaFoldDB" id="L8AYN2"/>
<dbReference type="InterPro" id="IPR016167">
    <property type="entry name" value="FAD-bd_PCMH_sub1"/>
</dbReference>
<dbReference type="SUPFAM" id="SSF56176">
    <property type="entry name" value="FAD-binding/transporter-associated domain-like"/>
    <property type="match status" value="1"/>
</dbReference>
<dbReference type="InterPro" id="IPR015345">
    <property type="entry name" value="Cytokinin_DH_FAD/cytokin-bd"/>
</dbReference>
<proteinExistence type="evidence at transcript level"/>